<sequence length="90" mass="10237">MYGAGQKYIDQAQEIAEYHNLSIEGYIFEKDGKEMFGLRLSKPKGKTPKNLGDGYKKCKVEVPIDQKAGACRDFLYNVQDYDSKKTGTLY</sequence>
<dbReference type="Proteomes" id="UP000757232">
    <property type="component" value="Unassembled WGS sequence"/>
</dbReference>
<evidence type="ECO:0000313" key="1">
    <source>
        <dbReference type="EMBL" id="OCB84988.1"/>
    </source>
</evidence>
<reference evidence="1" key="1">
    <citation type="submission" date="2016-06" db="EMBL/GenBank/DDBJ databases">
        <title>Draft Genome sequence of the fungus Inonotus baumii.</title>
        <authorList>
            <person name="Zhu H."/>
            <person name="Lin W."/>
        </authorList>
    </citation>
    <scope>NUCLEOTIDE SEQUENCE</scope>
    <source>
        <strain evidence="1">821</strain>
    </source>
</reference>
<proteinExistence type="predicted"/>
<organism evidence="1 2">
    <name type="scientific">Sanghuangporus baumii</name>
    <name type="common">Phellinus baumii</name>
    <dbReference type="NCBI Taxonomy" id="108892"/>
    <lineage>
        <taxon>Eukaryota</taxon>
        <taxon>Fungi</taxon>
        <taxon>Dikarya</taxon>
        <taxon>Basidiomycota</taxon>
        <taxon>Agaricomycotina</taxon>
        <taxon>Agaricomycetes</taxon>
        <taxon>Hymenochaetales</taxon>
        <taxon>Hymenochaetaceae</taxon>
        <taxon>Sanghuangporus</taxon>
    </lineage>
</organism>
<name>A0A9Q5HS48_SANBA</name>
<keyword evidence="2" id="KW-1185">Reference proteome</keyword>
<protein>
    <submittedName>
        <fullName evidence="1">Uncharacterized protein</fullName>
    </submittedName>
</protein>
<accession>A0A9Q5HS48</accession>
<dbReference type="AlphaFoldDB" id="A0A9Q5HS48"/>
<dbReference type="EMBL" id="LNZH02000212">
    <property type="protein sequence ID" value="OCB84988.1"/>
    <property type="molecule type" value="Genomic_DNA"/>
</dbReference>
<comment type="caution">
    <text evidence="1">The sequence shown here is derived from an EMBL/GenBank/DDBJ whole genome shotgun (WGS) entry which is preliminary data.</text>
</comment>
<gene>
    <name evidence="1" type="ORF">A7U60_g7943</name>
</gene>
<evidence type="ECO:0000313" key="2">
    <source>
        <dbReference type="Proteomes" id="UP000757232"/>
    </source>
</evidence>